<gene>
    <name evidence="3" type="ORF">MENT_LOCUS38270</name>
</gene>
<dbReference type="Proteomes" id="UP000580250">
    <property type="component" value="Unassembled WGS sequence"/>
</dbReference>
<evidence type="ECO:0000256" key="2">
    <source>
        <dbReference type="SAM" id="SignalP"/>
    </source>
</evidence>
<keyword evidence="1" id="KW-0812">Transmembrane</keyword>
<name>A0A6V7WFQ3_MELEN</name>
<comment type="caution">
    <text evidence="3">The sequence shown here is derived from an EMBL/GenBank/DDBJ whole genome shotgun (WGS) entry which is preliminary data.</text>
</comment>
<sequence>MFTLLLIFVFVCSSNGHSLLEFEEVACPADLKCVHRCFGPVEWNEPIICSKTRPVVTTEAEDKQEPQFSHTLHFYIFYALLGLILVSILILAYYISKHRPTIPGRPIPKSTPTTTKLKPKPIFISAV</sequence>
<protein>
    <submittedName>
        <fullName evidence="3">Uncharacterized protein</fullName>
    </submittedName>
</protein>
<keyword evidence="1" id="KW-0472">Membrane</keyword>
<feature type="signal peptide" evidence="2">
    <location>
        <begin position="1"/>
        <end position="16"/>
    </location>
</feature>
<proteinExistence type="predicted"/>
<evidence type="ECO:0000313" key="3">
    <source>
        <dbReference type="EMBL" id="CAD2185819.1"/>
    </source>
</evidence>
<reference evidence="3 4" key="1">
    <citation type="submission" date="2020-08" db="EMBL/GenBank/DDBJ databases">
        <authorList>
            <person name="Koutsovoulos G."/>
            <person name="Danchin GJ E."/>
        </authorList>
    </citation>
    <scope>NUCLEOTIDE SEQUENCE [LARGE SCALE GENOMIC DNA]</scope>
</reference>
<feature type="chain" id="PRO_5028349035" evidence="2">
    <location>
        <begin position="17"/>
        <end position="127"/>
    </location>
</feature>
<dbReference type="EMBL" id="CAJEWN010000561">
    <property type="protein sequence ID" value="CAD2185819.1"/>
    <property type="molecule type" value="Genomic_DNA"/>
</dbReference>
<evidence type="ECO:0000313" key="4">
    <source>
        <dbReference type="Proteomes" id="UP000580250"/>
    </source>
</evidence>
<dbReference type="AlphaFoldDB" id="A0A6V7WFQ3"/>
<accession>A0A6V7WFQ3</accession>
<organism evidence="3 4">
    <name type="scientific">Meloidogyne enterolobii</name>
    <name type="common">Root-knot nematode worm</name>
    <name type="synonym">Meloidogyne mayaguensis</name>
    <dbReference type="NCBI Taxonomy" id="390850"/>
    <lineage>
        <taxon>Eukaryota</taxon>
        <taxon>Metazoa</taxon>
        <taxon>Ecdysozoa</taxon>
        <taxon>Nematoda</taxon>
        <taxon>Chromadorea</taxon>
        <taxon>Rhabditida</taxon>
        <taxon>Tylenchina</taxon>
        <taxon>Tylenchomorpha</taxon>
        <taxon>Tylenchoidea</taxon>
        <taxon>Meloidogynidae</taxon>
        <taxon>Meloidogyninae</taxon>
        <taxon>Meloidogyne</taxon>
    </lineage>
</organism>
<evidence type="ECO:0000256" key="1">
    <source>
        <dbReference type="SAM" id="Phobius"/>
    </source>
</evidence>
<keyword evidence="1" id="KW-1133">Transmembrane helix</keyword>
<keyword evidence="2" id="KW-0732">Signal</keyword>
<feature type="transmembrane region" description="Helical" evidence="1">
    <location>
        <begin position="75"/>
        <end position="95"/>
    </location>
</feature>